<name>A0ABY2H6S2_9HYPO</name>
<feature type="region of interest" description="Disordered" evidence="2">
    <location>
        <begin position="1"/>
        <end position="32"/>
    </location>
</feature>
<comment type="caution">
    <text evidence="3">The sequence shown here is derived from an EMBL/GenBank/DDBJ whole genome shotgun (WGS) entry which is preliminary data.</text>
</comment>
<evidence type="ECO:0000313" key="4">
    <source>
        <dbReference type="Proteomes" id="UP001642720"/>
    </source>
</evidence>
<feature type="compositionally biased region" description="Polar residues" evidence="2">
    <location>
        <begin position="1080"/>
        <end position="1097"/>
    </location>
</feature>
<dbReference type="GeneID" id="300576582"/>
<dbReference type="Pfam" id="PF21072">
    <property type="entry name" value="EFR3"/>
    <property type="match status" value="2"/>
</dbReference>
<evidence type="ECO:0000256" key="1">
    <source>
        <dbReference type="ARBA" id="ARBA00010216"/>
    </source>
</evidence>
<sequence>VFSARPLCSTSPDKPPTRQARERGRKTRRRPPCTGLLFDISPYLASLSAEQIEEQRNESDGSFAGAMNAIQQKCRPKHQVLVLKCYPRTTKGAVDVKPNSSELSYLLYYATSRRSKIQKIGAFLEKKTASDVWRMRIGNVQVTLGILAALVEKSPKDAVLIAPCILKILELILRSNDITMIESSLPTWEAFCEHHDASSLFADQAYLNQYVSVVRSYAQLASTRNSPNQAASSRPVQMRWRNAGLSAIRCISTSDALSSVSGRQIDIIVPMILENLWTDDEALLDVLLERVEAEEKVDTEKLLRRRTSVATVQTGEGSGDANPLAISGTAMDVDKMAEEDTGVLALQCLKSIFVVPSRSQIHSATAALLKFILERVKQGEKVTAGAAAEDGNDRGWAISIFSIVARWAPVQDRYVILVMALDTLTHTLMRDDNLDQHIALTAMIESLLRSDINLIGLSVMDVLLGLIKQIRKLFTLANVGSRAETPSDKVASDSEMEQNLHQPQRKELLARLERCVGDLASHIYYADQVSDMIAAIVGRLKPGKASSAPSTPQGEKTEGTDHQSNPSPPSATATADLAEGQTNNMVDIYFSYTLGRISALRIVKIILHVANPKAKVKTNADLGRNRVPTQVWEGTHWLLRDPSGQVRRAYIDALLTWLDLETTPMDSLARDEALEPHKSTAAGILAAAKNARDLPNGRRVVSSASNKDRQPRTRRSQFLPQLHLAIYDNALHFVEFENDLAALHTLLAKLVSKLGVNAVRYGVPMIYRLQEEILALDQPIHKVRIAALCHGYFWALTDRFEFEGSAVGRAIGNEIARRKSKGFWVPGIQVPALPLDQIGPLGQPSPPPSWDLSALETEELLPFDDRVALIQCIAVGYEESASFPPNSPSASPGRTLSGPILNTPMSPGSSSAAVAPDRALELPDIYREEMLTEWSREQVAAALAAEGKTESINGSRTGTVATGLRNLTGGTGTGLGVNGNNGYLPYSPYGSQHNLRPRSSQTHMMTDQNHLGALGPSPRFRQGSIRSGISQTISSSSKAGVASVEQLKRVLSGNVSPNAFGTEDDSGESMVSYEEDPSEKSFSPTGTDPDRPTTSADGFSRRSRSGSSGAPLSSGSNRDSLPRLHLDGDGEEGGGLGMSIPPVPPLPSLSVLSEKGGPLNGGGVAVQDYGAKASTRRTNSRGGDSIAARSLFGSHEDGGRTMDLQELLRGIDSHPNEGSLGNLTRPPY</sequence>
<dbReference type="InterPro" id="IPR049150">
    <property type="entry name" value="EFR3_HEAT-like_rpt"/>
</dbReference>
<gene>
    <name evidence="3" type="ORF">CCMA1212_004844</name>
</gene>
<dbReference type="RefSeq" id="XP_073559413.1">
    <property type="nucleotide sequence ID" value="XM_073702132.1"/>
</dbReference>
<evidence type="ECO:0000256" key="2">
    <source>
        <dbReference type="SAM" id="MobiDB-lite"/>
    </source>
</evidence>
<feature type="non-terminal residue" evidence="3">
    <location>
        <position position="1"/>
    </location>
</feature>
<evidence type="ECO:0000313" key="3">
    <source>
        <dbReference type="EMBL" id="TFB03212.1"/>
    </source>
</evidence>
<dbReference type="PANTHER" id="PTHR47766:SF1">
    <property type="entry name" value="PROTEIN EFR3"/>
    <property type="match status" value="1"/>
</dbReference>
<dbReference type="InterPro" id="IPR039786">
    <property type="entry name" value="EFR3"/>
</dbReference>
<feature type="compositionally biased region" description="Polar residues" evidence="2">
    <location>
        <begin position="562"/>
        <end position="573"/>
    </location>
</feature>
<feature type="compositionally biased region" description="Acidic residues" evidence="2">
    <location>
        <begin position="1062"/>
        <end position="1077"/>
    </location>
</feature>
<reference evidence="3 4" key="1">
    <citation type="submission" date="2018-01" db="EMBL/GenBank/DDBJ databases">
        <title>Genome characterization of the sugarcane-associated fungus Trichoderma ghanense CCMA-1212 and their application in lignocelulose bioconversion.</title>
        <authorList>
            <person name="Steindorff A.S."/>
            <person name="Mendes T.D."/>
            <person name="Vilela E.S.D."/>
            <person name="Rodrigues D.S."/>
            <person name="Formighieri E.F."/>
            <person name="Melo I.S."/>
            <person name="Favaro L.C.L."/>
        </authorList>
    </citation>
    <scope>NUCLEOTIDE SEQUENCE [LARGE SCALE GENOMIC DNA]</scope>
    <source>
        <strain evidence="3 4">CCMA-1212</strain>
    </source>
</reference>
<feature type="compositionally biased region" description="Low complexity" evidence="2">
    <location>
        <begin position="1022"/>
        <end position="1037"/>
    </location>
</feature>
<dbReference type="Proteomes" id="UP001642720">
    <property type="component" value="Unassembled WGS sequence"/>
</dbReference>
<dbReference type="EMBL" id="PPTA01000005">
    <property type="protein sequence ID" value="TFB03212.1"/>
    <property type="molecule type" value="Genomic_DNA"/>
</dbReference>
<accession>A0ABY2H6S2</accession>
<dbReference type="SUPFAM" id="SSF48371">
    <property type="entry name" value="ARM repeat"/>
    <property type="match status" value="1"/>
</dbReference>
<comment type="similarity">
    <text evidence="1">Belongs to the EFR3 family.</text>
</comment>
<feature type="region of interest" description="Disordered" evidence="2">
    <location>
        <begin position="544"/>
        <end position="575"/>
    </location>
</feature>
<feature type="region of interest" description="Disordered" evidence="2">
    <location>
        <begin position="1054"/>
        <end position="1199"/>
    </location>
</feature>
<organism evidence="3 4">
    <name type="scientific">Trichoderma ghanense</name>
    <dbReference type="NCBI Taxonomy" id="65468"/>
    <lineage>
        <taxon>Eukaryota</taxon>
        <taxon>Fungi</taxon>
        <taxon>Dikarya</taxon>
        <taxon>Ascomycota</taxon>
        <taxon>Pezizomycotina</taxon>
        <taxon>Sordariomycetes</taxon>
        <taxon>Hypocreomycetidae</taxon>
        <taxon>Hypocreales</taxon>
        <taxon>Hypocreaceae</taxon>
        <taxon>Trichoderma</taxon>
    </lineage>
</organism>
<dbReference type="PANTHER" id="PTHR47766">
    <property type="entry name" value="PROTEIN EFR3"/>
    <property type="match status" value="1"/>
</dbReference>
<feature type="compositionally biased region" description="Low complexity" evidence="2">
    <location>
        <begin position="1105"/>
        <end position="1118"/>
    </location>
</feature>
<dbReference type="InterPro" id="IPR016024">
    <property type="entry name" value="ARM-type_fold"/>
</dbReference>
<keyword evidence="4" id="KW-1185">Reference proteome</keyword>
<protein>
    <submittedName>
        <fullName evidence="3">Protein EFR3</fullName>
    </submittedName>
</protein>
<proteinExistence type="inferred from homology"/>
<feature type="region of interest" description="Disordered" evidence="2">
    <location>
        <begin position="1014"/>
        <end position="1040"/>
    </location>
</feature>